<keyword evidence="2" id="KW-1185">Reference proteome</keyword>
<dbReference type="RefSeq" id="WP_151693730.1">
    <property type="nucleotide sequence ID" value="NZ_BMGX01000001.1"/>
</dbReference>
<sequence length="175" mass="20894">MAGQSHNNNRIIQSILSWKEDVISNEERWKANNLHLDEIEGMDADARTTWVDQSIKLFDLMSLDSLAVPRLRLFLHMELNSSNEVFHQTEITRLWIEKNISDYTPPSLHYCSIDYFNDFYMKELKPMSLMNNELIRKLKNNDITCFKRTYFDEREKLYSRELYFFRLSHASGSIL</sequence>
<dbReference type="EMBL" id="WBVQ01000002">
    <property type="protein sequence ID" value="KAB2816303.1"/>
    <property type="molecule type" value="Genomic_DNA"/>
</dbReference>
<dbReference type="Proteomes" id="UP000484164">
    <property type="component" value="Unassembled WGS sequence"/>
</dbReference>
<reference evidence="1 2" key="1">
    <citation type="submission" date="2019-10" db="EMBL/GenBank/DDBJ databases">
        <title>Genome sequence of Phaeocystidibacter marisrubri JCM30614 (type strain).</title>
        <authorList>
            <person name="Bowman J.P."/>
        </authorList>
    </citation>
    <scope>NUCLEOTIDE SEQUENCE [LARGE SCALE GENOMIC DNA]</scope>
    <source>
        <strain evidence="1 2">JCM 30614</strain>
    </source>
</reference>
<organism evidence="1 2">
    <name type="scientific">Phaeocystidibacter marisrubri</name>
    <dbReference type="NCBI Taxonomy" id="1577780"/>
    <lineage>
        <taxon>Bacteria</taxon>
        <taxon>Pseudomonadati</taxon>
        <taxon>Bacteroidota</taxon>
        <taxon>Flavobacteriia</taxon>
        <taxon>Flavobacteriales</taxon>
        <taxon>Phaeocystidibacteraceae</taxon>
        <taxon>Phaeocystidibacter</taxon>
    </lineage>
</organism>
<gene>
    <name evidence="1" type="ORF">F8C82_11505</name>
</gene>
<name>A0A6L3ZES7_9FLAO</name>
<accession>A0A6L3ZES7</accession>
<dbReference type="AlphaFoldDB" id="A0A6L3ZES7"/>
<evidence type="ECO:0000313" key="1">
    <source>
        <dbReference type="EMBL" id="KAB2816303.1"/>
    </source>
</evidence>
<comment type="caution">
    <text evidence="1">The sequence shown here is derived from an EMBL/GenBank/DDBJ whole genome shotgun (WGS) entry which is preliminary data.</text>
</comment>
<evidence type="ECO:0000313" key="2">
    <source>
        <dbReference type="Proteomes" id="UP000484164"/>
    </source>
</evidence>
<dbReference type="OrthoDB" id="1495081at2"/>
<proteinExistence type="predicted"/>
<protein>
    <submittedName>
        <fullName evidence="1">Uncharacterized protein</fullName>
    </submittedName>
</protein>